<protein>
    <recommendedName>
        <fullName evidence="4">Surface antigen domain-containing protein</fullName>
    </recommendedName>
</protein>
<name>A0ABY6CHE1_9HYPH</name>
<dbReference type="Gene3D" id="3.30.110.70">
    <property type="entry name" value="Hypothetical protein apc22750. Chain B"/>
    <property type="match status" value="1"/>
</dbReference>
<evidence type="ECO:0000313" key="2">
    <source>
        <dbReference type="EMBL" id="UXN70596.1"/>
    </source>
</evidence>
<dbReference type="RefSeq" id="WP_262169724.1">
    <property type="nucleotide sequence ID" value="NZ_CP104965.1"/>
</dbReference>
<dbReference type="Proteomes" id="UP001061862">
    <property type="component" value="Chromosome"/>
</dbReference>
<accession>A0ABY6CHE1</accession>
<feature type="chain" id="PRO_5045858203" description="Surface antigen domain-containing protein" evidence="1">
    <location>
        <begin position="16"/>
        <end position="122"/>
    </location>
</feature>
<gene>
    <name evidence="2" type="ORF">N8A98_05220</name>
</gene>
<dbReference type="EMBL" id="CP104965">
    <property type="protein sequence ID" value="UXN70596.1"/>
    <property type="molecule type" value="Genomic_DNA"/>
</dbReference>
<reference evidence="2 3" key="1">
    <citation type="submission" date="2022-09" db="EMBL/GenBank/DDBJ databases">
        <title>Interaction between co-microsymbionts with complementary sets of symbiotic genes in legume-rhizobium systems.</title>
        <authorList>
            <person name="Safronova V."/>
            <person name="Sazanova A."/>
            <person name="Afonin A."/>
            <person name="Chirak E."/>
        </authorList>
    </citation>
    <scope>NUCLEOTIDE SEQUENCE [LARGE SCALE GENOMIC DNA]</scope>
    <source>
        <strain evidence="2 3">A18/4-1</strain>
    </source>
</reference>
<evidence type="ECO:0008006" key="4">
    <source>
        <dbReference type="Google" id="ProtNLM"/>
    </source>
</evidence>
<evidence type="ECO:0000256" key="1">
    <source>
        <dbReference type="SAM" id="SignalP"/>
    </source>
</evidence>
<proteinExistence type="predicted"/>
<keyword evidence="3" id="KW-1185">Reference proteome</keyword>
<keyword evidence="1" id="KW-0732">Signal</keyword>
<feature type="signal peptide" evidence="1">
    <location>
        <begin position="1"/>
        <end position="15"/>
    </location>
</feature>
<evidence type="ECO:0000313" key="3">
    <source>
        <dbReference type="Proteomes" id="UP001061862"/>
    </source>
</evidence>
<dbReference type="PROSITE" id="PS51257">
    <property type="entry name" value="PROKAR_LIPOPROTEIN"/>
    <property type="match status" value="1"/>
</dbReference>
<sequence>MKTIAAMTLSVIMLAGCIGPNSNLGIADVGSMPAPIVRQAWAVQVTETPPKGATMLGPIDGTSCKNKAWDPLPTEAKALEQLQIKAVALGAAGLSGVQYAKGEFSMATNCWASITASAMAYM</sequence>
<organism evidence="2 3">
    <name type="scientific">Devosia neptuniae</name>
    <dbReference type="NCBI Taxonomy" id="191302"/>
    <lineage>
        <taxon>Bacteria</taxon>
        <taxon>Pseudomonadati</taxon>
        <taxon>Pseudomonadota</taxon>
        <taxon>Alphaproteobacteria</taxon>
        <taxon>Hyphomicrobiales</taxon>
        <taxon>Devosiaceae</taxon>
        <taxon>Devosia</taxon>
    </lineage>
</organism>